<gene>
    <name evidence="5" type="ORF">T229_04690</name>
</gene>
<protein>
    <recommendedName>
        <fullName evidence="1">chorismate mutase</fullName>
        <ecNumber evidence="1">5.4.99.5</ecNumber>
    </recommendedName>
</protein>
<dbReference type="PANTHER" id="PTHR43018">
    <property type="entry name" value="PHOSPHO-2-DEHYDRO-3-DEOXYHEPTONATE ALDOLASE"/>
    <property type="match status" value="1"/>
</dbReference>
<evidence type="ECO:0000256" key="3">
    <source>
        <dbReference type="SAM" id="Coils"/>
    </source>
</evidence>
<evidence type="ECO:0000313" key="6">
    <source>
        <dbReference type="Proteomes" id="UP000018872"/>
    </source>
</evidence>
<dbReference type="EC" id="5.4.99.5" evidence="1"/>
<dbReference type="SMART" id="SM00830">
    <property type="entry name" value="CM_2"/>
    <property type="match status" value="1"/>
</dbReference>
<dbReference type="GO" id="GO:0004106">
    <property type="term" value="F:chorismate mutase activity"/>
    <property type="evidence" value="ECO:0007669"/>
    <property type="project" value="UniProtKB-EC"/>
</dbReference>
<dbReference type="Proteomes" id="UP000018872">
    <property type="component" value="Unassembled WGS sequence"/>
</dbReference>
<comment type="caution">
    <text evidence="5">The sequence shown here is derived from an EMBL/GenBank/DDBJ whole genome shotgun (WGS) entry which is preliminary data.</text>
</comment>
<reference evidence="5 6" key="1">
    <citation type="submission" date="2013-11" db="EMBL/GenBank/DDBJ databases">
        <title>Single cell genomics of uncultured Tannerella BU063 (oral taxon 286).</title>
        <authorList>
            <person name="Beall C.J."/>
            <person name="Campbell A.G."/>
            <person name="Griffen A.L."/>
            <person name="Podar M."/>
            <person name="Leys E.J."/>
        </authorList>
    </citation>
    <scope>NUCLEOTIDE SEQUENCE [LARGE SCALE GENOMIC DNA]</scope>
    <source>
        <strain evidence="5">Cell 5</strain>
    </source>
</reference>
<evidence type="ECO:0000313" key="5">
    <source>
        <dbReference type="EMBL" id="ETK05202.1"/>
    </source>
</evidence>
<dbReference type="GO" id="GO:0016740">
    <property type="term" value="F:transferase activity"/>
    <property type="evidence" value="ECO:0007669"/>
    <property type="project" value="UniProtKB-KW"/>
</dbReference>
<proteinExistence type="predicted"/>
<sequence>MSKKIENLDLKSIVLPGVDEKRPLVIAGPCSAETEEQVMTTANALAAVGVKIFRAGIWKPRTQPGGFEGVGAPGLKWLKRVKEETGMYVATEVATRDHVFEALKAGVDVLWIGARTAVNPFAMQDVADALSGVDIPVLIKNPVNPDLELWIGAIQRVYGAGIRRIAVIHRGFSSYDKKLYRNVPLWHIPIELRRRIPNLPIICDPSHIGGKRELIAPLSQQAMDLNFDGLIIESHCSPDEAWSDAAQQITPDVLDYVLSLLVIRDATQTTENLSALRRQIDGVDEQLLELLAKRMRISREIGVYKKEHNMPILQSPRYGEILENRAKAGAAMELNPDFVQAILKNIHEESVRQQMIVMNQGENATES</sequence>
<dbReference type="InterPro" id="IPR036263">
    <property type="entry name" value="Chorismate_II_sf"/>
</dbReference>
<dbReference type="InterPro" id="IPR036979">
    <property type="entry name" value="CM_dom_sf"/>
</dbReference>
<name>W2CFG9_9BACT</name>
<feature type="domain" description="Chorismate mutase" evidence="4">
    <location>
        <begin position="267"/>
        <end position="358"/>
    </location>
</feature>
<evidence type="ECO:0000256" key="1">
    <source>
        <dbReference type="ARBA" id="ARBA00012404"/>
    </source>
</evidence>
<dbReference type="InterPro" id="IPR052899">
    <property type="entry name" value="Class-I_DAHP_synthase"/>
</dbReference>
<dbReference type="PATRIC" id="fig|1410950.3.peg.508"/>
<dbReference type="InterPro" id="IPR013785">
    <property type="entry name" value="Aldolase_TIM"/>
</dbReference>
<dbReference type="AlphaFoldDB" id="W2CFG9"/>
<evidence type="ECO:0000259" key="4">
    <source>
        <dbReference type="PROSITE" id="PS51168"/>
    </source>
</evidence>
<dbReference type="SUPFAM" id="SSF51569">
    <property type="entry name" value="Aldolase"/>
    <property type="match status" value="1"/>
</dbReference>
<evidence type="ECO:0000256" key="2">
    <source>
        <dbReference type="ARBA" id="ARBA00022679"/>
    </source>
</evidence>
<dbReference type="Gene3D" id="1.20.59.10">
    <property type="entry name" value="Chorismate mutase"/>
    <property type="match status" value="1"/>
</dbReference>
<dbReference type="SUPFAM" id="SSF48600">
    <property type="entry name" value="Chorismate mutase II"/>
    <property type="match status" value="1"/>
</dbReference>
<dbReference type="GO" id="GO:0046417">
    <property type="term" value="P:chorismate metabolic process"/>
    <property type="evidence" value="ECO:0007669"/>
    <property type="project" value="InterPro"/>
</dbReference>
<dbReference type="InterPro" id="IPR006218">
    <property type="entry name" value="DAHP1/KDSA"/>
</dbReference>
<dbReference type="InterPro" id="IPR002701">
    <property type="entry name" value="CM_II_prokaryot"/>
</dbReference>
<keyword evidence="2" id="KW-0808">Transferase</keyword>
<dbReference type="PROSITE" id="PS51168">
    <property type="entry name" value="CHORISMATE_MUT_2"/>
    <property type="match status" value="1"/>
</dbReference>
<feature type="coiled-coil region" evidence="3">
    <location>
        <begin position="266"/>
        <end position="293"/>
    </location>
</feature>
<dbReference type="PANTHER" id="PTHR43018:SF1">
    <property type="entry name" value="PROTEIN AROA(G)"/>
    <property type="match status" value="1"/>
</dbReference>
<organism evidence="5 6">
    <name type="scientific">Tannerella sp. oral taxon BU063 isolate Cell 5</name>
    <dbReference type="NCBI Taxonomy" id="1410950"/>
    <lineage>
        <taxon>Bacteria</taxon>
        <taxon>Pseudomonadati</taxon>
        <taxon>Bacteroidota</taxon>
        <taxon>Bacteroidia</taxon>
        <taxon>Bacteroidales</taxon>
        <taxon>Tannerellaceae</taxon>
        <taxon>Tannerella</taxon>
    </lineage>
</organism>
<keyword evidence="3" id="KW-0175">Coiled coil</keyword>
<accession>W2CFG9</accession>
<dbReference type="Gene3D" id="3.20.20.70">
    <property type="entry name" value="Aldolase class I"/>
    <property type="match status" value="1"/>
</dbReference>
<dbReference type="EMBL" id="AYYC01000562">
    <property type="protein sequence ID" value="ETK05202.1"/>
    <property type="molecule type" value="Genomic_DNA"/>
</dbReference>
<dbReference type="Pfam" id="PF01817">
    <property type="entry name" value="CM_2"/>
    <property type="match status" value="1"/>
</dbReference>
<dbReference type="Pfam" id="PF00793">
    <property type="entry name" value="DAHP_synth_1"/>
    <property type="match status" value="1"/>
</dbReference>